<dbReference type="eggNOG" id="KOG2498">
    <property type="taxonomic scope" value="Eukaryota"/>
</dbReference>
<dbReference type="RefSeq" id="XP_007411566.1">
    <property type="nucleotide sequence ID" value="XM_007411504.1"/>
</dbReference>
<sequence>MDQQAFRALLSAPSAASTSDRTKKPARAGGRPAWGASSSRPENGRNQSDQTSESKPPSSLKPRKFNSKNEESGQKKGKDVESGYRDRALERRQGKDGDFAEAESLLEVIFFICARVAAASDQVDRELLEQQTKYLGGDERHTILVKGLDHALLERRKAELSIGGQLGQVTDDDLEAAFEETQRQEPNQLHDQLPSSKRKSSGKISQRDELLARLKSSRSNVSSSVPDDLVVVEKLKTVGKFKPIGSVEKTPSEIQEQERKERKKRKKEKKEKKLQKAAKADADKPSPKALKSSDPREPSSHPK</sequence>
<evidence type="ECO:0000256" key="3">
    <source>
        <dbReference type="SAM" id="MobiDB-lite"/>
    </source>
</evidence>
<evidence type="ECO:0000313" key="5">
    <source>
        <dbReference type="EMBL" id="EGG05201.1"/>
    </source>
</evidence>
<name>F4RR68_MELLP</name>
<feature type="compositionally biased region" description="Polar residues" evidence="3">
    <location>
        <begin position="184"/>
        <end position="195"/>
    </location>
</feature>
<dbReference type="EMBL" id="GL883114">
    <property type="protein sequence ID" value="EGG05201.1"/>
    <property type="molecule type" value="Genomic_DNA"/>
</dbReference>
<dbReference type="VEuPathDB" id="FungiDB:MELLADRAFT_88268"/>
<organism evidence="6">
    <name type="scientific">Melampsora larici-populina (strain 98AG31 / pathotype 3-4-7)</name>
    <name type="common">Poplar leaf rust fungus</name>
    <dbReference type="NCBI Taxonomy" id="747676"/>
    <lineage>
        <taxon>Eukaryota</taxon>
        <taxon>Fungi</taxon>
        <taxon>Dikarya</taxon>
        <taxon>Basidiomycota</taxon>
        <taxon>Pucciniomycotina</taxon>
        <taxon>Pucciniomycetes</taxon>
        <taxon>Pucciniales</taxon>
        <taxon>Melampsoraceae</taxon>
        <taxon>Melampsora</taxon>
    </lineage>
</organism>
<feature type="region of interest" description="Disordered" evidence="3">
    <location>
        <begin position="181"/>
        <end position="206"/>
    </location>
</feature>
<keyword evidence="2" id="KW-0539">Nucleus</keyword>
<feature type="compositionally biased region" description="Low complexity" evidence="3">
    <location>
        <begin position="8"/>
        <end position="19"/>
    </location>
</feature>
<dbReference type="AlphaFoldDB" id="F4RR68"/>
<accession>F4RR68</accession>
<dbReference type="GeneID" id="18934816"/>
<dbReference type="InterPro" id="IPR039896">
    <property type="entry name" value="Red-like"/>
</dbReference>
<dbReference type="STRING" id="747676.F4RR68"/>
<feature type="domain" description="RED-like N-terminal" evidence="4">
    <location>
        <begin position="63"/>
        <end position="191"/>
    </location>
</feature>
<dbReference type="GO" id="GO:0005634">
    <property type="term" value="C:nucleus"/>
    <property type="evidence" value="ECO:0007669"/>
    <property type="project" value="UniProtKB-SubCell"/>
</dbReference>
<dbReference type="PANTHER" id="PTHR12765">
    <property type="entry name" value="RED PROTEIN IK FACTOR CYTOKINE IK"/>
    <property type="match status" value="1"/>
</dbReference>
<comment type="subcellular location">
    <subcellularLocation>
        <location evidence="1">Nucleus</location>
    </subcellularLocation>
</comment>
<evidence type="ECO:0000256" key="1">
    <source>
        <dbReference type="ARBA" id="ARBA00004123"/>
    </source>
</evidence>
<feature type="region of interest" description="Disordered" evidence="3">
    <location>
        <begin position="241"/>
        <end position="303"/>
    </location>
</feature>
<feature type="compositionally biased region" description="Low complexity" evidence="3">
    <location>
        <begin position="27"/>
        <end position="40"/>
    </location>
</feature>
<protein>
    <recommendedName>
        <fullName evidence="4">RED-like N-terminal domain-containing protein</fullName>
    </recommendedName>
</protein>
<reference evidence="6" key="1">
    <citation type="journal article" date="2011" name="Proc. Natl. Acad. Sci. U.S.A.">
        <title>Obligate biotrophy features unraveled by the genomic analysis of rust fungi.</title>
        <authorList>
            <person name="Duplessis S."/>
            <person name="Cuomo C.A."/>
            <person name="Lin Y.-C."/>
            <person name="Aerts A."/>
            <person name="Tisserant E."/>
            <person name="Veneault-Fourrey C."/>
            <person name="Joly D.L."/>
            <person name="Hacquard S."/>
            <person name="Amselem J."/>
            <person name="Cantarel B.L."/>
            <person name="Chiu R."/>
            <person name="Coutinho P.M."/>
            <person name="Feau N."/>
            <person name="Field M."/>
            <person name="Frey P."/>
            <person name="Gelhaye E."/>
            <person name="Goldberg J."/>
            <person name="Grabherr M.G."/>
            <person name="Kodira C.D."/>
            <person name="Kohler A."/>
            <person name="Kuees U."/>
            <person name="Lindquist E.A."/>
            <person name="Lucas S.M."/>
            <person name="Mago R."/>
            <person name="Mauceli E."/>
            <person name="Morin E."/>
            <person name="Murat C."/>
            <person name="Pangilinan J.L."/>
            <person name="Park R."/>
            <person name="Pearson M."/>
            <person name="Quesneville H."/>
            <person name="Rouhier N."/>
            <person name="Sakthikumar S."/>
            <person name="Salamov A.A."/>
            <person name="Schmutz J."/>
            <person name="Selles B."/>
            <person name="Shapiro H."/>
            <person name="Tanguay P."/>
            <person name="Tuskan G.A."/>
            <person name="Henrissat B."/>
            <person name="Van de Peer Y."/>
            <person name="Rouze P."/>
            <person name="Ellis J.G."/>
            <person name="Dodds P.N."/>
            <person name="Schein J.E."/>
            <person name="Zhong S."/>
            <person name="Hamelin R.C."/>
            <person name="Grigoriev I.V."/>
            <person name="Szabo L.J."/>
            <person name="Martin F."/>
        </authorList>
    </citation>
    <scope>NUCLEOTIDE SEQUENCE [LARGE SCALE GENOMIC DNA]</scope>
    <source>
        <strain evidence="6">98AG31 / pathotype 3-4-7</strain>
    </source>
</reference>
<evidence type="ECO:0000259" key="4">
    <source>
        <dbReference type="Pfam" id="PF07808"/>
    </source>
</evidence>
<gene>
    <name evidence="5" type="ORF">MELLADRAFT_88268</name>
</gene>
<dbReference type="HOGENOM" id="CLU_918542_0_0_1"/>
<feature type="region of interest" description="Disordered" evidence="3">
    <location>
        <begin position="1"/>
        <end position="97"/>
    </location>
</feature>
<feature type="compositionally biased region" description="Polar residues" evidence="3">
    <location>
        <begin position="44"/>
        <end position="57"/>
    </location>
</feature>
<dbReference type="InParanoid" id="F4RR68"/>
<evidence type="ECO:0000313" key="6">
    <source>
        <dbReference type="Proteomes" id="UP000001072"/>
    </source>
</evidence>
<dbReference type="KEGG" id="mlr:MELLADRAFT_88268"/>
<dbReference type="InterPro" id="IPR012916">
    <property type="entry name" value="RED_N"/>
</dbReference>
<feature type="compositionally biased region" description="Basic and acidic residues" evidence="3">
    <location>
        <begin position="67"/>
        <end position="97"/>
    </location>
</feature>
<proteinExistence type="predicted"/>
<feature type="compositionally biased region" description="Basic residues" evidence="3">
    <location>
        <begin position="261"/>
        <end position="276"/>
    </location>
</feature>
<dbReference type="Proteomes" id="UP000001072">
    <property type="component" value="Unassembled WGS sequence"/>
</dbReference>
<dbReference type="Pfam" id="PF07808">
    <property type="entry name" value="RED_N"/>
    <property type="match status" value="1"/>
</dbReference>
<dbReference type="OrthoDB" id="3366823at2759"/>
<feature type="compositionally biased region" description="Basic and acidic residues" evidence="3">
    <location>
        <begin position="278"/>
        <end position="303"/>
    </location>
</feature>
<keyword evidence="6" id="KW-1185">Reference proteome</keyword>
<evidence type="ECO:0000256" key="2">
    <source>
        <dbReference type="ARBA" id="ARBA00023242"/>
    </source>
</evidence>